<evidence type="ECO:0000256" key="1">
    <source>
        <dbReference type="ARBA" id="ARBA00004921"/>
    </source>
</evidence>
<dbReference type="InterPro" id="IPR043129">
    <property type="entry name" value="ATPase_NBD"/>
</dbReference>
<dbReference type="Pfam" id="PF03727">
    <property type="entry name" value="Hexokinase_2"/>
    <property type="match status" value="1"/>
</dbReference>
<dbReference type="GO" id="GO:0005829">
    <property type="term" value="C:cytosol"/>
    <property type="evidence" value="ECO:0007669"/>
    <property type="project" value="TreeGrafter"/>
</dbReference>
<comment type="catalytic activity">
    <reaction evidence="9">
        <text>D-fructose + ATP = D-fructose 6-phosphate + ADP + H(+)</text>
        <dbReference type="Rhea" id="RHEA:16125"/>
        <dbReference type="ChEBI" id="CHEBI:15378"/>
        <dbReference type="ChEBI" id="CHEBI:30616"/>
        <dbReference type="ChEBI" id="CHEBI:37721"/>
        <dbReference type="ChEBI" id="CHEBI:61527"/>
        <dbReference type="ChEBI" id="CHEBI:456216"/>
        <dbReference type="EC" id="2.7.1.1"/>
    </reaction>
    <physiologicalReaction direction="left-to-right" evidence="9">
        <dbReference type="Rhea" id="RHEA:16126"/>
    </physiologicalReaction>
</comment>
<dbReference type="STRING" id="112903.SAMN04490178_11249"/>
<comment type="pathway">
    <text evidence="1">Carbohydrate degradation.</text>
</comment>
<dbReference type="PRINTS" id="PR00475">
    <property type="entry name" value="HEXOKINASE"/>
</dbReference>
<dbReference type="UniPathway" id="UPA00109">
    <property type="reaction ID" value="UER00180"/>
</dbReference>
<keyword evidence="7" id="KW-0067">ATP-binding</keyword>
<dbReference type="Gene3D" id="3.40.367.20">
    <property type="match status" value="1"/>
</dbReference>
<dbReference type="EMBL" id="FODY01000012">
    <property type="protein sequence ID" value="SEP17264.1"/>
    <property type="molecule type" value="Genomic_DNA"/>
</dbReference>
<dbReference type="GO" id="GO:0008865">
    <property type="term" value="F:fructokinase activity"/>
    <property type="evidence" value="ECO:0007669"/>
    <property type="project" value="TreeGrafter"/>
</dbReference>
<evidence type="ECO:0000256" key="5">
    <source>
        <dbReference type="ARBA" id="ARBA00022741"/>
    </source>
</evidence>
<dbReference type="InterPro" id="IPR001312">
    <property type="entry name" value="Hexokinase"/>
</dbReference>
<keyword evidence="13" id="KW-1185">Reference proteome</keyword>
<dbReference type="PANTHER" id="PTHR19443:SF16">
    <property type="entry name" value="HEXOKINASE TYPE 1-RELATED"/>
    <property type="match status" value="1"/>
</dbReference>
<dbReference type="RefSeq" id="WP_091747109.1">
    <property type="nucleotide sequence ID" value="NZ_FODY01000012.1"/>
</dbReference>
<comment type="pathway">
    <text evidence="2">Carbohydrate metabolism.</text>
</comment>
<name>A0A1H8VPJ9_9FIRM</name>
<keyword evidence="6 12" id="KW-0418">Kinase</keyword>
<evidence type="ECO:0000256" key="6">
    <source>
        <dbReference type="ARBA" id="ARBA00022777"/>
    </source>
</evidence>
<proteinExistence type="inferred from homology"/>
<evidence type="ECO:0000313" key="12">
    <source>
        <dbReference type="EMBL" id="SEP17264.1"/>
    </source>
</evidence>
<keyword evidence="4" id="KW-0808">Transferase</keyword>
<evidence type="ECO:0000256" key="4">
    <source>
        <dbReference type="ARBA" id="ARBA00022679"/>
    </source>
</evidence>
<dbReference type="PANTHER" id="PTHR19443">
    <property type="entry name" value="HEXOKINASE"/>
    <property type="match status" value="1"/>
</dbReference>
<dbReference type="GO" id="GO:0001678">
    <property type="term" value="P:intracellular glucose homeostasis"/>
    <property type="evidence" value="ECO:0007669"/>
    <property type="project" value="InterPro"/>
</dbReference>
<dbReference type="Proteomes" id="UP000198847">
    <property type="component" value="Unassembled WGS sequence"/>
</dbReference>
<organism evidence="12 13">
    <name type="scientific">Propionispora vibrioides</name>
    <dbReference type="NCBI Taxonomy" id="112903"/>
    <lineage>
        <taxon>Bacteria</taxon>
        <taxon>Bacillati</taxon>
        <taxon>Bacillota</taxon>
        <taxon>Negativicutes</taxon>
        <taxon>Selenomonadales</taxon>
        <taxon>Sporomusaceae</taxon>
        <taxon>Propionispora</taxon>
    </lineage>
</organism>
<dbReference type="AlphaFoldDB" id="A0A1H8VPJ9"/>
<dbReference type="InterPro" id="IPR022672">
    <property type="entry name" value="Hexokinase_N"/>
</dbReference>
<keyword evidence="8" id="KW-0324">Glycolysis</keyword>
<evidence type="ECO:0000259" key="11">
    <source>
        <dbReference type="Pfam" id="PF03727"/>
    </source>
</evidence>
<evidence type="ECO:0000313" key="13">
    <source>
        <dbReference type="Proteomes" id="UP000198847"/>
    </source>
</evidence>
<evidence type="ECO:0000256" key="7">
    <source>
        <dbReference type="ARBA" id="ARBA00022840"/>
    </source>
</evidence>
<protein>
    <submittedName>
        <fullName evidence="12">Hexokinase</fullName>
    </submittedName>
</protein>
<dbReference type="GO" id="GO:0005524">
    <property type="term" value="F:ATP binding"/>
    <property type="evidence" value="ECO:0007669"/>
    <property type="project" value="UniProtKB-KW"/>
</dbReference>
<dbReference type="GO" id="GO:0006096">
    <property type="term" value="P:glycolytic process"/>
    <property type="evidence" value="ECO:0007669"/>
    <property type="project" value="UniProtKB-UniPathway"/>
</dbReference>
<dbReference type="Gene3D" id="3.30.420.40">
    <property type="match status" value="1"/>
</dbReference>
<evidence type="ECO:0000256" key="9">
    <source>
        <dbReference type="ARBA" id="ARBA00047905"/>
    </source>
</evidence>
<dbReference type="PROSITE" id="PS51748">
    <property type="entry name" value="HEXOKINASE_2"/>
    <property type="match status" value="1"/>
</dbReference>
<dbReference type="GO" id="GO:0005536">
    <property type="term" value="F:D-glucose binding"/>
    <property type="evidence" value="ECO:0007669"/>
    <property type="project" value="InterPro"/>
</dbReference>
<keyword evidence="5" id="KW-0547">Nucleotide-binding</keyword>
<evidence type="ECO:0000256" key="3">
    <source>
        <dbReference type="ARBA" id="ARBA00009225"/>
    </source>
</evidence>
<dbReference type="Pfam" id="PF00349">
    <property type="entry name" value="Hexokinase_1"/>
    <property type="match status" value="1"/>
</dbReference>
<sequence length="442" mass="48176">MNVLQKALDKITEQMTISDEQIEKIAENFRREMVKGLAGGKSSLKMLPSFITTPAGTESGTFLALDFGGTNIRVLLVDLLQDGNFIVREQRIKQLKDEQGQYDYLYSRVSGEVLFDFIADHIAGIAGPESAYSLGHTFSFACAQTAINKATLLHWGKEINVTGVKGVDINTLLTEALVRRGLPAVKPQAITNDTVGTLLTAAYGDPYADIGSICGTGHNTAYLETQMPEWPPMIINMESGFFDAMETTCYDDELDRASEQPGTMRLEKMVAGCYLGTLLRIITRHLLPEGLFAACRQAAEEILEQQGSISSQDISLLLGDRNADLAEVAGWLEKKLKLTVSSQEDRLAMVKVAGVIAVRSARLVGATYIGILKHIDPRLEQNHTIAIDGSLYEKLPGYAKEIRRVIDGVLQEKAKQVQVRLSKDGSGVGAAIAAAIAVKRQT</sequence>
<reference evidence="12 13" key="1">
    <citation type="submission" date="2016-10" db="EMBL/GenBank/DDBJ databases">
        <authorList>
            <person name="de Groot N.N."/>
        </authorList>
    </citation>
    <scope>NUCLEOTIDE SEQUENCE [LARGE SCALE GENOMIC DNA]</scope>
    <source>
        <strain evidence="12 13">DSM 13305</strain>
    </source>
</reference>
<dbReference type="GO" id="GO:0004340">
    <property type="term" value="F:glucokinase activity"/>
    <property type="evidence" value="ECO:0007669"/>
    <property type="project" value="TreeGrafter"/>
</dbReference>
<feature type="domain" description="Hexokinase N-terminal" evidence="10">
    <location>
        <begin position="8"/>
        <end position="203"/>
    </location>
</feature>
<evidence type="ECO:0000256" key="8">
    <source>
        <dbReference type="ARBA" id="ARBA00023152"/>
    </source>
</evidence>
<evidence type="ECO:0000256" key="2">
    <source>
        <dbReference type="ARBA" id="ARBA00005007"/>
    </source>
</evidence>
<feature type="domain" description="Hexokinase C-terminal" evidence="11">
    <location>
        <begin position="210"/>
        <end position="436"/>
    </location>
</feature>
<accession>A0A1H8VPJ9</accession>
<dbReference type="GO" id="GO:0006006">
    <property type="term" value="P:glucose metabolic process"/>
    <property type="evidence" value="ECO:0007669"/>
    <property type="project" value="TreeGrafter"/>
</dbReference>
<dbReference type="InterPro" id="IPR022673">
    <property type="entry name" value="Hexokinase_C"/>
</dbReference>
<dbReference type="OrthoDB" id="6383434at2"/>
<dbReference type="SUPFAM" id="SSF53067">
    <property type="entry name" value="Actin-like ATPase domain"/>
    <property type="match status" value="2"/>
</dbReference>
<gene>
    <name evidence="12" type="ORF">SAMN04490178_11249</name>
</gene>
<comment type="similarity">
    <text evidence="3">Belongs to the hexokinase family.</text>
</comment>
<evidence type="ECO:0000259" key="10">
    <source>
        <dbReference type="Pfam" id="PF00349"/>
    </source>
</evidence>